<feature type="transmembrane region" description="Helical" evidence="1">
    <location>
        <begin position="271"/>
        <end position="289"/>
    </location>
</feature>
<dbReference type="AlphaFoldDB" id="A0A1F4ZVT6"/>
<dbReference type="STRING" id="1797263.A2397_02465"/>
<keyword evidence="1" id="KW-0812">Transmembrane</keyword>
<evidence type="ECO:0000313" key="4">
    <source>
        <dbReference type="Proteomes" id="UP000176424"/>
    </source>
</evidence>
<dbReference type="PANTHER" id="PTHR43179">
    <property type="entry name" value="RHAMNOSYLTRANSFERASE WBBL"/>
    <property type="match status" value="1"/>
</dbReference>
<sequence length="307" mass="35304">MTQLDLSIVTLSFNTSEITDNCLIKVKQASDYCQKLLKNTVRAIVVDNGSSDSSVQTIKNKHPNVSLVELSKNLGYSRGNNIGMALADTPFILLINSDTFLNKDTLYESLHFMKENPECSVMCCKSVDKNGQYWPDGGHLPTPRNTALWALGLEYIPIIKNHLPKIYGYQQKFYSQLGFPEWYPTCFFLIKKEVFITTGGFDDQLFLYMEDVEWCQRIHQAGYKIWYNPQIQVTHLGGSSTKKLATLELLRQELTGIVHFQKKHYRDFWPILRVVLTIGMCLRSLFYLLTGNFLKAGWYIKLLQTVK</sequence>
<organism evidence="3 4">
    <name type="scientific">Candidatus Amesbacteria bacterium RIFOXYB1_FULL_44_23</name>
    <dbReference type="NCBI Taxonomy" id="1797263"/>
    <lineage>
        <taxon>Bacteria</taxon>
        <taxon>Candidatus Amesiibacteriota</taxon>
    </lineage>
</organism>
<name>A0A1F4ZVT6_9BACT</name>
<comment type="caution">
    <text evidence="3">The sequence shown here is derived from an EMBL/GenBank/DDBJ whole genome shotgun (WGS) entry which is preliminary data.</text>
</comment>
<protein>
    <recommendedName>
        <fullName evidence="2">Glycosyltransferase 2-like domain-containing protein</fullName>
    </recommendedName>
</protein>
<feature type="domain" description="Glycosyltransferase 2-like" evidence="2">
    <location>
        <begin position="7"/>
        <end position="149"/>
    </location>
</feature>
<accession>A0A1F4ZVT6</accession>
<proteinExistence type="predicted"/>
<dbReference type="SUPFAM" id="SSF53448">
    <property type="entry name" value="Nucleotide-diphospho-sugar transferases"/>
    <property type="match status" value="1"/>
</dbReference>
<evidence type="ECO:0000313" key="3">
    <source>
        <dbReference type="EMBL" id="OGD10451.1"/>
    </source>
</evidence>
<evidence type="ECO:0000259" key="2">
    <source>
        <dbReference type="Pfam" id="PF00535"/>
    </source>
</evidence>
<dbReference type="Pfam" id="PF00535">
    <property type="entry name" value="Glycos_transf_2"/>
    <property type="match status" value="1"/>
</dbReference>
<dbReference type="EMBL" id="MEXR01000006">
    <property type="protein sequence ID" value="OGD10451.1"/>
    <property type="molecule type" value="Genomic_DNA"/>
</dbReference>
<reference evidence="3 4" key="1">
    <citation type="journal article" date="2016" name="Nat. Commun.">
        <title>Thousands of microbial genomes shed light on interconnected biogeochemical processes in an aquifer system.</title>
        <authorList>
            <person name="Anantharaman K."/>
            <person name="Brown C.T."/>
            <person name="Hug L.A."/>
            <person name="Sharon I."/>
            <person name="Castelle C.J."/>
            <person name="Probst A.J."/>
            <person name="Thomas B.C."/>
            <person name="Singh A."/>
            <person name="Wilkins M.J."/>
            <person name="Karaoz U."/>
            <person name="Brodie E.L."/>
            <person name="Williams K.H."/>
            <person name="Hubbard S.S."/>
            <person name="Banfield J.F."/>
        </authorList>
    </citation>
    <scope>NUCLEOTIDE SEQUENCE [LARGE SCALE GENOMIC DNA]</scope>
</reference>
<dbReference type="Proteomes" id="UP000176424">
    <property type="component" value="Unassembled WGS sequence"/>
</dbReference>
<gene>
    <name evidence="3" type="ORF">A2397_02465</name>
</gene>
<keyword evidence="1" id="KW-1133">Transmembrane helix</keyword>
<evidence type="ECO:0000256" key="1">
    <source>
        <dbReference type="SAM" id="Phobius"/>
    </source>
</evidence>
<dbReference type="PANTHER" id="PTHR43179:SF7">
    <property type="entry name" value="RHAMNOSYLTRANSFERASE WBBL"/>
    <property type="match status" value="1"/>
</dbReference>
<dbReference type="InterPro" id="IPR001173">
    <property type="entry name" value="Glyco_trans_2-like"/>
</dbReference>
<dbReference type="InterPro" id="IPR029044">
    <property type="entry name" value="Nucleotide-diphossugar_trans"/>
</dbReference>
<dbReference type="Gene3D" id="3.90.550.10">
    <property type="entry name" value="Spore Coat Polysaccharide Biosynthesis Protein SpsA, Chain A"/>
    <property type="match status" value="1"/>
</dbReference>
<keyword evidence="1" id="KW-0472">Membrane</keyword>
<dbReference type="CDD" id="cd04186">
    <property type="entry name" value="GT_2_like_c"/>
    <property type="match status" value="1"/>
</dbReference>